<evidence type="ECO:0000313" key="2">
    <source>
        <dbReference type="EMBL" id="KIY69318.1"/>
    </source>
</evidence>
<accession>A0A0D7BFL6</accession>
<feature type="region of interest" description="Disordered" evidence="1">
    <location>
        <begin position="1"/>
        <end position="34"/>
    </location>
</feature>
<protein>
    <recommendedName>
        <fullName evidence="4">Protein kinase domain-containing protein</fullName>
    </recommendedName>
</protein>
<proteinExistence type="predicted"/>
<name>A0A0D7BFL6_9AGAR</name>
<evidence type="ECO:0008006" key="4">
    <source>
        <dbReference type="Google" id="ProtNLM"/>
    </source>
</evidence>
<sequence>MHSPLARSQYFVDQGLTVSPSESDRSEDYDSDGTIEDIDEVRFGFGAPLQRMVRSSSDDEGSYYRSGFSSCDSETASSISTDSSVVYDIDYEALIDDLLAKNPDLYHSTNLVMVEPSTPTANDSIMMKCLPRNAPELFLILQFNQPEYRNDPWNPIPHLLCAVERKDKIFLCLQRLFAFDKPPFAIVANYIDFFRQMLEGLSFLHEHSISNLGLGFGGGAHTMPMADFGLGTRPPAMVENFDRRSASCPVKYYYDCSTAIQGATLPATYVQDVKDCGKFIERMLLHLPSVSRKLDSLVRAMLTGGFGADDARKLFEALCKSLESSVFETQVPSSPDFTYGLFVPPSFRRTRSHPSGGNGGGIGTRRIYEASTATLVPTPGPVPMVRSQSTPFAVC</sequence>
<reference evidence="2 3" key="1">
    <citation type="journal article" date="2015" name="Fungal Genet. Biol.">
        <title>Evolution of novel wood decay mechanisms in Agaricales revealed by the genome sequences of Fistulina hepatica and Cylindrobasidium torrendii.</title>
        <authorList>
            <person name="Floudas D."/>
            <person name="Held B.W."/>
            <person name="Riley R."/>
            <person name="Nagy L.G."/>
            <person name="Koehler G."/>
            <person name="Ransdell A.S."/>
            <person name="Younus H."/>
            <person name="Chow J."/>
            <person name="Chiniquy J."/>
            <person name="Lipzen A."/>
            <person name="Tritt A."/>
            <person name="Sun H."/>
            <person name="Haridas S."/>
            <person name="LaButti K."/>
            <person name="Ohm R.A."/>
            <person name="Kues U."/>
            <person name="Blanchette R.A."/>
            <person name="Grigoriev I.V."/>
            <person name="Minto R.E."/>
            <person name="Hibbett D.S."/>
        </authorList>
    </citation>
    <scope>NUCLEOTIDE SEQUENCE [LARGE SCALE GENOMIC DNA]</scope>
    <source>
        <strain evidence="2 3">FP15055 ss-10</strain>
    </source>
</reference>
<dbReference type="OrthoDB" id="3260792at2759"/>
<gene>
    <name evidence="2" type="ORF">CYLTODRAFT_489021</name>
</gene>
<evidence type="ECO:0000256" key="1">
    <source>
        <dbReference type="SAM" id="MobiDB-lite"/>
    </source>
</evidence>
<dbReference type="EMBL" id="KN880486">
    <property type="protein sequence ID" value="KIY69318.1"/>
    <property type="molecule type" value="Genomic_DNA"/>
</dbReference>
<dbReference type="Proteomes" id="UP000054007">
    <property type="component" value="Unassembled WGS sequence"/>
</dbReference>
<keyword evidence="3" id="KW-1185">Reference proteome</keyword>
<dbReference type="STRING" id="1314674.A0A0D7BFL6"/>
<dbReference type="AlphaFoldDB" id="A0A0D7BFL6"/>
<organism evidence="2 3">
    <name type="scientific">Cylindrobasidium torrendii FP15055 ss-10</name>
    <dbReference type="NCBI Taxonomy" id="1314674"/>
    <lineage>
        <taxon>Eukaryota</taxon>
        <taxon>Fungi</taxon>
        <taxon>Dikarya</taxon>
        <taxon>Basidiomycota</taxon>
        <taxon>Agaricomycotina</taxon>
        <taxon>Agaricomycetes</taxon>
        <taxon>Agaricomycetidae</taxon>
        <taxon>Agaricales</taxon>
        <taxon>Marasmiineae</taxon>
        <taxon>Physalacriaceae</taxon>
        <taxon>Cylindrobasidium</taxon>
    </lineage>
</organism>
<evidence type="ECO:0000313" key="3">
    <source>
        <dbReference type="Proteomes" id="UP000054007"/>
    </source>
</evidence>